<accession>A0AAD6JFV4</accession>
<evidence type="ECO:0000313" key="1">
    <source>
        <dbReference type="EMBL" id="KAJ6404386.1"/>
    </source>
</evidence>
<feature type="non-terminal residue" evidence="1">
    <location>
        <position position="38"/>
    </location>
</feature>
<organism evidence="1 2">
    <name type="scientific">Salix udensis</name>
    <dbReference type="NCBI Taxonomy" id="889485"/>
    <lineage>
        <taxon>Eukaryota</taxon>
        <taxon>Viridiplantae</taxon>
        <taxon>Streptophyta</taxon>
        <taxon>Embryophyta</taxon>
        <taxon>Tracheophyta</taxon>
        <taxon>Spermatophyta</taxon>
        <taxon>Magnoliopsida</taxon>
        <taxon>eudicotyledons</taxon>
        <taxon>Gunneridae</taxon>
        <taxon>Pentapetalae</taxon>
        <taxon>rosids</taxon>
        <taxon>fabids</taxon>
        <taxon>Malpighiales</taxon>
        <taxon>Salicaceae</taxon>
        <taxon>Saliceae</taxon>
        <taxon>Salix</taxon>
    </lineage>
</organism>
<proteinExistence type="predicted"/>
<name>A0AAD6JFV4_9ROSI</name>
<keyword evidence="2" id="KW-1185">Reference proteome</keyword>
<dbReference type="EMBL" id="JAPFFJ010000017">
    <property type="protein sequence ID" value="KAJ6404386.1"/>
    <property type="molecule type" value="Genomic_DNA"/>
</dbReference>
<sequence>MYDIITLTLFYINKSINEVFHYLNTILVPFSQKYQKKK</sequence>
<dbReference type="Proteomes" id="UP001162972">
    <property type="component" value="Chromosome 2"/>
</dbReference>
<reference evidence="1 2" key="1">
    <citation type="journal article" date="2023" name="Int. J. Mol. Sci.">
        <title>De Novo Assembly and Annotation of 11 Diverse Shrub Willow (Salix) Genomes Reveals Novel Gene Organization in Sex-Linked Regions.</title>
        <authorList>
            <person name="Hyden B."/>
            <person name="Feng K."/>
            <person name="Yates T.B."/>
            <person name="Jawdy S."/>
            <person name="Cereghino C."/>
            <person name="Smart L.B."/>
            <person name="Muchero W."/>
        </authorList>
    </citation>
    <scope>NUCLEOTIDE SEQUENCE [LARGE SCALE GENOMIC DNA]</scope>
    <source>
        <tissue evidence="1">Shoot tip</tissue>
    </source>
</reference>
<comment type="caution">
    <text evidence="1">The sequence shown here is derived from an EMBL/GenBank/DDBJ whole genome shotgun (WGS) entry which is preliminary data.</text>
</comment>
<gene>
    <name evidence="1" type="ORF">OIU84_012547</name>
</gene>
<evidence type="ECO:0000313" key="2">
    <source>
        <dbReference type="Proteomes" id="UP001162972"/>
    </source>
</evidence>
<protein>
    <submittedName>
        <fullName evidence="1">Uncharacterized protein</fullName>
    </submittedName>
</protein>
<dbReference type="AlphaFoldDB" id="A0AAD6JFV4"/>